<proteinExistence type="inferred from homology"/>
<comment type="caution">
    <text evidence="6">The sequence shown here is derived from an EMBL/GenBank/DDBJ whole genome shotgun (WGS) entry which is preliminary data.</text>
</comment>
<feature type="region of interest" description="Disordered" evidence="4">
    <location>
        <begin position="450"/>
        <end position="497"/>
    </location>
</feature>
<dbReference type="PANTHER" id="PTHR11188:SF17">
    <property type="entry name" value="FI21816P1"/>
    <property type="match status" value="1"/>
</dbReference>
<dbReference type="Gene3D" id="2.60.40.640">
    <property type="match status" value="1"/>
</dbReference>
<protein>
    <recommendedName>
        <fullName evidence="5">Arrestin-like N-terminal domain-containing protein</fullName>
    </recommendedName>
</protein>
<dbReference type="GO" id="GO:0070086">
    <property type="term" value="P:ubiquitin-dependent endocytosis"/>
    <property type="evidence" value="ECO:0007669"/>
    <property type="project" value="TreeGrafter"/>
</dbReference>
<dbReference type="Pfam" id="PF00339">
    <property type="entry name" value="Arrestin_N"/>
    <property type="match status" value="1"/>
</dbReference>
<dbReference type="GO" id="GO:0030674">
    <property type="term" value="F:protein-macromolecule adaptor activity"/>
    <property type="evidence" value="ECO:0007669"/>
    <property type="project" value="TreeGrafter"/>
</dbReference>
<dbReference type="InterPro" id="IPR014756">
    <property type="entry name" value="Ig_E-set"/>
</dbReference>
<evidence type="ECO:0000256" key="3">
    <source>
        <dbReference type="ARBA" id="ARBA00038766"/>
    </source>
</evidence>
<evidence type="ECO:0000313" key="7">
    <source>
        <dbReference type="Proteomes" id="UP001316803"/>
    </source>
</evidence>
<dbReference type="GO" id="GO:0005829">
    <property type="term" value="C:cytosol"/>
    <property type="evidence" value="ECO:0007669"/>
    <property type="project" value="TreeGrafter"/>
</dbReference>
<comment type="subunit">
    <text evidence="3">Interacts with hulA.</text>
</comment>
<organism evidence="6 7">
    <name type="scientific">Knufia fluminis</name>
    <dbReference type="NCBI Taxonomy" id="191047"/>
    <lineage>
        <taxon>Eukaryota</taxon>
        <taxon>Fungi</taxon>
        <taxon>Dikarya</taxon>
        <taxon>Ascomycota</taxon>
        <taxon>Pezizomycotina</taxon>
        <taxon>Eurotiomycetes</taxon>
        <taxon>Chaetothyriomycetidae</taxon>
        <taxon>Chaetothyriales</taxon>
        <taxon>Trichomeriaceae</taxon>
        <taxon>Knufia</taxon>
    </lineage>
</organism>
<evidence type="ECO:0000256" key="4">
    <source>
        <dbReference type="SAM" id="MobiDB-lite"/>
    </source>
</evidence>
<evidence type="ECO:0000259" key="5">
    <source>
        <dbReference type="Pfam" id="PF00339"/>
    </source>
</evidence>
<dbReference type="EMBL" id="JAKLMC020000004">
    <property type="protein sequence ID" value="KAK5956844.1"/>
    <property type="molecule type" value="Genomic_DNA"/>
</dbReference>
<evidence type="ECO:0000256" key="1">
    <source>
        <dbReference type="ARBA" id="ARBA00005298"/>
    </source>
</evidence>
<evidence type="ECO:0000313" key="6">
    <source>
        <dbReference type="EMBL" id="KAK5956844.1"/>
    </source>
</evidence>
<dbReference type="Proteomes" id="UP001316803">
    <property type="component" value="Unassembled WGS sequence"/>
</dbReference>
<dbReference type="InterPro" id="IPR050357">
    <property type="entry name" value="Arrestin_domain-protein"/>
</dbReference>
<keyword evidence="7" id="KW-1185">Reference proteome</keyword>
<dbReference type="InterPro" id="IPR014752">
    <property type="entry name" value="Arrestin-like_C"/>
</dbReference>
<dbReference type="PANTHER" id="PTHR11188">
    <property type="entry name" value="ARRESTIN DOMAIN CONTAINING PROTEIN"/>
    <property type="match status" value="1"/>
</dbReference>
<dbReference type="AlphaFoldDB" id="A0AAN8EJ54"/>
<dbReference type="SUPFAM" id="SSF81296">
    <property type="entry name" value="E set domains"/>
    <property type="match status" value="1"/>
</dbReference>
<reference evidence="6 7" key="1">
    <citation type="submission" date="2022-12" db="EMBL/GenBank/DDBJ databases">
        <title>Genomic features and morphological characterization of a novel Knufia sp. strain isolated from spacecraft assembly facility.</title>
        <authorList>
            <person name="Teixeira M."/>
            <person name="Chander A.M."/>
            <person name="Stajich J.E."/>
            <person name="Venkateswaran K."/>
        </authorList>
    </citation>
    <scope>NUCLEOTIDE SEQUENCE [LARGE SCALE GENOMIC DNA]</scope>
    <source>
        <strain evidence="6 7">FJI-L2-BK-P2</strain>
    </source>
</reference>
<evidence type="ECO:0000256" key="2">
    <source>
        <dbReference type="ARBA" id="ARBA00022786"/>
    </source>
</evidence>
<dbReference type="GO" id="GO:0005886">
    <property type="term" value="C:plasma membrane"/>
    <property type="evidence" value="ECO:0007669"/>
    <property type="project" value="TreeGrafter"/>
</dbReference>
<name>A0AAN8EJ54_9EURO</name>
<feature type="domain" description="Arrestin-like N-terminal" evidence="5">
    <location>
        <begin position="11"/>
        <end position="103"/>
    </location>
</feature>
<keyword evidence="2" id="KW-0833">Ubl conjugation pathway</keyword>
<gene>
    <name evidence="6" type="ORF">OHC33_002333</name>
</gene>
<sequence>MSAPSEAGLIIKLDKEQQSYLPGDPVRGTLQLHLNKDSPVGKVSIRFSGSTESKIVQSNGQSTSEFRGSAELFNDVRALHDDHYTHKSGLLSWPFEFQIPTTVDPANIRSKWEQRDGFLATSDGAAIFPLPPSFQFADSTASRAWRAYTSYAIEATVIQAGDYKLAKPKTKRLTKVIRVLPLPIAEGVDMHDPRQRRGVPTTLTVQTLRLLPEHAGELSIMQRTKSIFNTSKLPKFTFEVDVSYTSTIQAYASTSLPFVVSGYPKTDIRSTTVQPEQRNFYRYPSLKVKHVKLVLQAHTSCRCPSVLSDVYADTIHDIPLVDRYLSNTSLAMRSFAWDQKNRVEEQIPTSIDFGKEYGIVVTKDSREDNQKVEKAKVLDNSSGRIRTFVTPSFQSYNISRRYYFAWGLQMECAGEKITLDGRSAEEITVLGPSAGDTGELLPDDAFWVIPGEDGNSENDEVQRTQSNKGLPPAYSELPGAESTVLDSTSAEPRGKTG</sequence>
<dbReference type="InterPro" id="IPR011021">
    <property type="entry name" value="Arrestin-like_N"/>
</dbReference>
<comment type="similarity">
    <text evidence="1">Belongs to the arrestin family.</text>
</comment>
<dbReference type="GO" id="GO:0031625">
    <property type="term" value="F:ubiquitin protein ligase binding"/>
    <property type="evidence" value="ECO:0007669"/>
    <property type="project" value="TreeGrafter"/>
</dbReference>
<accession>A0AAN8EJ54</accession>